<evidence type="ECO:0000256" key="1">
    <source>
        <dbReference type="ARBA" id="ARBA00001971"/>
    </source>
</evidence>
<keyword evidence="12" id="KW-1185">Reference proteome</keyword>
<keyword evidence="10" id="KW-0472">Membrane</keyword>
<evidence type="ECO:0000256" key="10">
    <source>
        <dbReference type="ARBA" id="ARBA00023136"/>
    </source>
</evidence>
<dbReference type="GO" id="GO:0020037">
    <property type="term" value="F:heme binding"/>
    <property type="evidence" value="ECO:0007669"/>
    <property type="project" value="InterPro"/>
</dbReference>
<keyword evidence="4" id="KW-0812">Transmembrane</keyword>
<dbReference type="PRINTS" id="PR00465">
    <property type="entry name" value="EP450IV"/>
</dbReference>
<dbReference type="InterPro" id="IPR002403">
    <property type="entry name" value="Cyt_P450_E_grp-IV"/>
</dbReference>
<dbReference type="PANTHER" id="PTHR24287:SF5">
    <property type="entry name" value="P450, PUTATIVE (EUROFUNG)-RELATED"/>
    <property type="match status" value="1"/>
</dbReference>
<comment type="subcellular location">
    <subcellularLocation>
        <location evidence="2">Membrane</location>
        <topology evidence="2">Single-pass membrane protein</topology>
    </subcellularLocation>
</comment>
<evidence type="ECO:0000256" key="6">
    <source>
        <dbReference type="ARBA" id="ARBA00022989"/>
    </source>
</evidence>
<evidence type="ECO:0000313" key="12">
    <source>
        <dbReference type="Proteomes" id="UP000092177"/>
    </source>
</evidence>
<evidence type="ECO:0000256" key="9">
    <source>
        <dbReference type="ARBA" id="ARBA00023033"/>
    </source>
</evidence>
<protein>
    <submittedName>
        <fullName evidence="11">Cytochrome p450 52a11</fullName>
    </submittedName>
</protein>
<keyword evidence="5" id="KW-0479">Metal-binding</keyword>
<dbReference type="KEGG" id="chig:CH63R_09569"/>
<dbReference type="PANTHER" id="PTHR24287">
    <property type="entry name" value="P450, PUTATIVE (EUROFUNG)-RELATED"/>
    <property type="match status" value="1"/>
</dbReference>
<dbReference type="GeneID" id="28868650"/>
<dbReference type="Proteomes" id="UP000092177">
    <property type="component" value="Chromosome 6"/>
</dbReference>
<evidence type="ECO:0000256" key="2">
    <source>
        <dbReference type="ARBA" id="ARBA00004167"/>
    </source>
</evidence>
<dbReference type="InterPro" id="IPR036396">
    <property type="entry name" value="Cyt_P450_sf"/>
</dbReference>
<dbReference type="OrthoDB" id="1470350at2759"/>
<dbReference type="AlphaFoldDB" id="A0A1B7Y7Z0"/>
<dbReference type="GO" id="GO:0016020">
    <property type="term" value="C:membrane"/>
    <property type="evidence" value="ECO:0007669"/>
    <property type="project" value="UniProtKB-SubCell"/>
</dbReference>
<proteinExistence type="inferred from homology"/>
<evidence type="ECO:0000256" key="5">
    <source>
        <dbReference type="ARBA" id="ARBA00022723"/>
    </source>
</evidence>
<comment type="cofactor">
    <cofactor evidence="1">
        <name>heme</name>
        <dbReference type="ChEBI" id="CHEBI:30413"/>
    </cofactor>
</comment>
<organism evidence="11 12">
    <name type="scientific">Colletotrichum higginsianum (strain IMI 349063)</name>
    <name type="common">Crucifer anthracnose fungus</name>
    <dbReference type="NCBI Taxonomy" id="759273"/>
    <lineage>
        <taxon>Eukaryota</taxon>
        <taxon>Fungi</taxon>
        <taxon>Dikarya</taxon>
        <taxon>Ascomycota</taxon>
        <taxon>Pezizomycotina</taxon>
        <taxon>Sordariomycetes</taxon>
        <taxon>Hypocreomycetidae</taxon>
        <taxon>Glomerellales</taxon>
        <taxon>Glomerellaceae</taxon>
        <taxon>Colletotrichum</taxon>
        <taxon>Colletotrichum destructivum species complex</taxon>
    </lineage>
</organism>
<keyword evidence="6" id="KW-1133">Transmembrane helix</keyword>
<keyword evidence="7" id="KW-0560">Oxidoreductase</keyword>
<comment type="caution">
    <text evidence="11">The sequence shown here is derived from an EMBL/GenBank/DDBJ whole genome shotgun (WGS) entry which is preliminary data.</text>
</comment>
<evidence type="ECO:0000313" key="11">
    <source>
        <dbReference type="EMBL" id="OBR08048.1"/>
    </source>
</evidence>
<dbReference type="VEuPathDB" id="FungiDB:CH63R_09569"/>
<dbReference type="GO" id="GO:0005506">
    <property type="term" value="F:iron ion binding"/>
    <property type="evidence" value="ECO:0007669"/>
    <property type="project" value="InterPro"/>
</dbReference>
<dbReference type="GO" id="GO:0004497">
    <property type="term" value="F:monooxygenase activity"/>
    <property type="evidence" value="ECO:0007669"/>
    <property type="project" value="UniProtKB-KW"/>
</dbReference>
<sequence>MAPIGDVGLSFLIDFRNAVTNDETLKFWNDTFMRLCKSYESPYTAEATVAGQRIVITADQENVKAILGTQFNDFGKGKKFRDDWVDMLGHSIFNSDGQAWHEARARLRPVFHQERISDLDCFERHVQNLLPLLDTDGQPVEIKDLFLRFTLDVSADFTLGVGLDTLKRPLNRFAESFKRLQHWKIQRERSKPFKFLVPRSQYQADLDYIESFMDPIIMETVNQIKAEEAGETPHKENSSFNLLRALAKISTNRRFLRNELITALFAGRDNTAMAFTWMLYELARHPDVVRDLRQAIDAQIGLNSKPGYETLKDMKILSNIINETLRLDPPVPLNTRACLKLN</sequence>
<evidence type="ECO:0000256" key="3">
    <source>
        <dbReference type="ARBA" id="ARBA00010617"/>
    </source>
</evidence>
<reference evidence="12" key="1">
    <citation type="journal article" date="2017" name="BMC Genomics">
        <title>Gapless genome assembly of Colletotrichum higginsianum reveals chromosome structure and association of transposable elements with secondary metabolite gene clusters.</title>
        <authorList>
            <person name="Dallery J.-F."/>
            <person name="Lapalu N."/>
            <person name="Zampounis A."/>
            <person name="Pigne S."/>
            <person name="Luyten I."/>
            <person name="Amselem J."/>
            <person name="Wittenberg A.H.J."/>
            <person name="Zhou S."/>
            <person name="de Queiroz M.V."/>
            <person name="Robin G.P."/>
            <person name="Auger A."/>
            <person name="Hainaut M."/>
            <person name="Henrissat B."/>
            <person name="Kim K.-T."/>
            <person name="Lee Y.-H."/>
            <person name="Lespinet O."/>
            <person name="Schwartz D.C."/>
            <person name="Thon M.R."/>
            <person name="O'Connell R.J."/>
        </authorList>
    </citation>
    <scope>NUCLEOTIDE SEQUENCE [LARGE SCALE GENOMIC DNA]</scope>
    <source>
        <strain evidence="12">IMI 349063</strain>
    </source>
</reference>
<dbReference type="EMBL" id="LTAN01000006">
    <property type="protein sequence ID" value="OBR08048.1"/>
    <property type="molecule type" value="Genomic_DNA"/>
</dbReference>
<dbReference type="InterPro" id="IPR047146">
    <property type="entry name" value="Cyt_P450_E_CYP52_fungi"/>
</dbReference>
<evidence type="ECO:0000256" key="8">
    <source>
        <dbReference type="ARBA" id="ARBA00023004"/>
    </source>
</evidence>
<dbReference type="Pfam" id="PF00067">
    <property type="entry name" value="p450"/>
    <property type="match status" value="1"/>
</dbReference>
<keyword evidence="9" id="KW-0503">Monooxygenase</keyword>
<accession>A0A1B7Y7Z0</accession>
<dbReference type="RefSeq" id="XP_018156566.1">
    <property type="nucleotide sequence ID" value="XM_018304543.1"/>
</dbReference>
<dbReference type="GO" id="GO:0016705">
    <property type="term" value="F:oxidoreductase activity, acting on paired donors, with incorporation or reduction of molecular oxygen"/>
    <property type="evidence" value="ECO:0007669"/>
    <property type="project" value="InterPro"/>
</dbReference>
<keyword evidence="8" id="KW-0408">Iron</keyword>
<dbReference type="SUPFAM" id="SSF48264">
    <property type="entry name" value="Cytochrome P450"/>
    <property type="match status" value="1"/>
</dbReference>
<evidence type="ECO:0000256" key="4">
    <source>
        <dbReference type="ARBA" id="ARBA00022692"/>
    </source>
</evidence>
<gene>
    <name evidence="11" type="ORF">CH63R_09569</name>
</gene>
<dbReference type="InterPro" id="IPR001128">
    <property type="entry name" value="Cyt_P450"/>
</dbReference>
<comment type="similarity">
    <text evidence="3">Belongs to the cytochrome P450 family.</text>
</comment>
<dbReference type="Gene3D" id="1.10.630.10">
    <property type="entry name" value="Cytochrome P450"/>
    <property type="match status" value="1"/>
</dbReference>
<evidence type="ECO:0000256" key="7">
    <source>
        <dbReference type="ARBA" id="ARBA00023002"/>
    </source>
</evidence>
<name>A0A1B7Y7Z0_COLHI</name>